<evidence type="ECO:0000256" key="2">
    <source>
        <dbReference type="ARBA" id="ARBA00022833"/>
    </source>
</evidence>
<feature type="compositionally biased region" description="Low complexity" evidence="3">
    <location>
        <begin position="176"/>
        <end position="199"/>
    </location>
</feature>
<gene>
    <name evidence="5" type="ORF">Agabi119p4_3047</name>
</gene>
<dbReference type="GO" id="GO:0046872">
    <property type="term" value="F:metal ion binding"/>
    <property type="evidence" value="ECO:0007669"/>
    <property type="project" value="UniProtKB-KW"/>
</dbReference>
<accession>A0A8H7KIS9</accession>
<evidence type="ECO:0000313" key="6">
    <source>
        <dbReference type="Proteomes" id="UP000629468"/>
    </source>
</evidence>
<dbReference type="SUPFAM" id="SSF57889">
    <property type="entry name" value="Cysteine-rich domain"/>
    <property type="match status" value="2"/>
</dbReference>
<feature type="region of interest" description="Disordered" evidence="3">
    <location>
        <begin position="169"/>
        <end position="211"/>
    </location>
</feature>
<dbReference type="SMART" id="SM00109">
    <property type="entry name" value="C1"/>
    <property type="match status" value="2"/>
</dbReference>
<feature type="domain" description="Phorbol-ester/DAG-type" evidence="4">
    <location>
        <begin position="432"/>
        <end position="488"/>
    </location>
</feature>
<proteinExistence type="predicted"/>
<dbReference type="Proteomes" id="UP000629468">
    <property type="component" value="Unassembled WGS sequence"/>
</dbReference>
<protein>
    <recommendedName>
        <fullName evidence="4">Phorbol-ester/DAG-type domain-containing protein</fullName>
    </recommendedName>
</protein>
<dbReference type="PROSITE" id="PS50081">
    <property type="entry name" value="ZF_DAG_PE_2"/>
    <property type="match status" value="2"/>
</dbReference>
<dbReference type="Pfam" id="PF00130">
    <property type="entry name" value="C1_1"/>
    <property type="match status" value="1"/>
</dbReference>
<sequence length="2220" mass="249997">MSAGHPSLPRIDTDYPERDFQFSLDATFPFTPTGVRAPDLPQFRLSTSTDDTITKDVLTRPPKSHSINRARDEGRKLLAHILSQLCNRSMPPSVLDTISTLHDGPTREQSFADAVKSQVGKLGGGQLRREDSDDEEHSIDPTFHLMIQLQEILVMSLEQRWDIFDDTGSTQKSVLSSSSSFKPSSSPFRRSRNSFSNSGRKSRSPRGLPIPDGFTPSLLSAQCFTGGVIERSTTFSTFNKAMYPRLILFFNHGIIRNTLWRLRKLQGFESNLVAVDDSVSHPLVSIHVDEVAEDKLQSHQNKAWSPWTPAGKALKIQSTNAPAQPMPIYYLSSVIPPLLGCALDTIGFSASDEKDLVNIPALQTLLETIVDLKADAYLDMLQIVAYHTPKARRSAIVLLSIFWPRSIGHVFISQPPTTRFSRNPSLDKWLHEHHFIPWQFRHRHTSFISSNQYECNVCRKGIYGFGLLCPDCTCAVHLECYDNPEGSALVQYAHVVDPHIQRVAVFRYSKFWNDFYPGSTNGQHKFRQISLFTLSLCSICQQPLWGCSLQGLRCDACSQFVHTHCLGDATEKPCVSAVIDSADLTIQFPLLRRSCLEAYHGIIDLTQQDLSKKSYEEISIFQDVLSTQLKILNYGLSLGTLLIAHKDEGMNYEHPKVPDFELHHTLNWCDELIDGLSASPATEEYLQENSLLRNEHSMLYTWSNLVHMAAALKSPSITLGTSFSTSSEFLNVTHIDMLPDAETEEASHPFDTLSLSHMRDVLAHEFHIHSDAAAYMMLSHLQQLSFFVTQNGESFKDLASMWRDRARPCSFPLPLGLDLSIDVETLVSAIEACLSDTDLYVNESGFLLLVRRMWPDGLMSNYGLERLARAVFTWIIDEDSQLAVVFRDYLGKGKPLPGMTSTLVNQWPPVLYERPIHAGSMQNGGDYLASRHALLDQYARRWLLALHNQNINLFSSSLFETCDDLVHMTVKMDLRNLNHNKLVLERSEQCEQALHHILRLSQARVLFSATDTIYLRWLEFVDSYGTVDEIASSTAILKVFSQDSDHRTSITFPTGDISNRSPALETGTWSAMLESIRSSQLGLGKGLRWLSLLSRSGVDIPLNVYSRFIAELESSGNPLQGIFLFSKTVLASLWLRSLGRQRYQPLFANYHFSSVPAIHDAIQHANTRPKALNIIQSTLASCLLLYGCDRTYLLSTGLVDNDIIVSLPSRRRFPREVVDVDPIFIDPAIMKAIALHLKIESEDVILMIAHFLHAFFTSSALIETHEMDNFVFKNEHLLSKCAWKLYDTQRPEIAKLRTVVLLRILSVDPEALISLLVKRLSPSRSWEKRARSATRLFRIIQDVCNPSFDVDGRQWRSSVAKVFQIFFSLLWTDSEEEVRLLVKTHCSSLLPAHFEAITSCFDEMATRAPIFDRLKLTLFLAQLRTHIPRWQVLSWDSVLTVLNDNHEYGRTIYSDTDPKGDHDSLVSESDSMRLNVSLIVLALDMLSDGVKIDGLSLIKLKAQLMRTLGFQDVSVALPYANGHGVQVAYGEIRSIPVVALPCLGGLLSLLDSWHKTELPASIIVSNSHDSGEEVEVLVGTAYADIPLNMLATYEGIIELPALSIKHILEAVHVIIYKHDFENRDLNVFSGQVFKKATTRALDLFEADAPYEVRQIALSVVQAFFNKSMTTTGSLLLNVIERILKIVNPQVNQLGQDSLTEQGLSFVGDIFEKYSRSGLLISLLRRPLEKKMFLALRRALELHKSSSSLSDELLQDTFARSPETDTALLQDLFHNLQYFVDIVHDDRYSSELLNLTFKQLINFAQRLSDGSGATINASPLVDIAAIVLQHNKSNSNDLASYLDALLRITLIRLQVDTKSISRLLVVVHGKTHSQGPLSTAIATVYEIINEGLRMKTRLSANTLKSVLEALGTAELSPGITPVSLHSQLYVGLVDCGGHWLDNYNWMDGQIEQDFHASLAVAKMIFNATLYDASALQRLSTITERDHRPQLRSIRAWNLLAIAALFEKRDNSWATKLFRELKSFAVVYLGAFWPYAGSTNRVLNFATADINQAYLAIKLWLMVAKRSTELQQPGHIYHSVWNELWPPFESMIGILETEEQSGISPIMTEFIASSVVDLFNFLGCLRIPLRLDKTAQKTTLNRLQSVVRGESVLMKINRAFEWLSEPPPEMPLEVLADQTAKDIIATEKLRLLEGKRDPVKVMMDKRANVEKKTTVDKLNWRT</sequence>
<evidence type="ECO:0000256" key="3">
    <source>
        <dbReference type="SAM" id="MobiDB-lite"/>
    </source>
</evidence>
<dbReference type="InterPro" id="IPR002219">
    <property type="entry name" value="PKC_DAG/PE"/>
</dbReference>
<name>A0A8H7KIS9_AGABI</name>
<feature type="domain" description="Phorbol-ester/DAG-type" evidence="4">
    <location>
        <begin position="523"/>
        <end position="574"/>
    </location>
</feature>
<dbReference type="CDD" id="cd00029">
    <property type="entry name" value="C1"/>
    <property type="match status" value="1"/>
</dbReference>
<feature type="region of interest" description="Disordered" evidence="3">
    <location>
        <begin position="118"/>
        <end position="137"/>
    </location>
</feature>
<evidence type="ECO:0000259" key="4">
    <source>
        <dbReference type="PROSITE" id="PS50081"/>
    </source>
</evidence>
<evidence type="ECO:0000313" key="5">
    <source>
        <dbReference type="EMBL" id="KAF7778702.1"/>
    </source>
</evidence>
<dbReference type="PROSITE" id="PS00479">
    <property type="entry name" value="ZF_DAG_PE_1"/>
    <property type="match status" value="1"/>
</dbReference>
<keyword evidence="1" id="KW-0479">Metal-binding</keyword>
<comment type="caution">
    <text evidence="5">The sequence shown here is derived from an EMBL/GenBank/DDBJ whole genome shotgun (WGS) entry which is preliminary data.</text>
</comment>
<evidence type="ECO:0000256" key="1">
    <source>
        <dbReference type="ARBA" id="ARBA00022723"/>
    </source>
</evidence>
<dbReference type="EMBL" id="JABXXO010000004">
    <property type="protein sequence ID" value="KAF7778702.1"/>
    <property type="molecule type" value="Genomic_DNA"/>
</dbReference>
<organism evidence="5 6">
    <name type="scientific">Agaricus bisporus var. burnettii</name>
    <dbReference type="NCBI Taxonomy" id="192524"/>
    <lineage>
        <taxon>Eukaryota</taxon>
        <taxon>Fungi</taxon>
        <taxon>Dikarya</taxon>
        <taxon>Basidiomycota</taxon>
        <taxon>Agaricomycotina</taxon>
        <taxon>Agaricomycetes</taxon>
        <taxon>Agaricomycetidae</taxon>
        <taxon>Agaricales</taxon>
        <taxon>Agaricineae</taxon>
        <taxon>Agaricaceae</taxon>
        <taxon>Agaricus</taxon>
    </lineage>
</organism>
<dbReference type="Gene3D" id="3.30.60.20">
    <property type="match status" value="1"/>
</dbReference>
<dbReference type="InterPro" id="IPR046349">
    <property type="entry name" value="C1-like_sf"/>
</dbReference>
<reference evidence="5 6" key="1">
    <citation type="journal article" name="Sci. Rep.">
        <title>Telomere-to-telomere assembled and centromere annotated genomes of the two main subspecies of the button mushroom Agaricus bisporus reveal especially polymorphic chromosome ends.</title>
        <authorList>
            <person name="Sonnenberg A.S.M."/>
            <person name="Sedaghat-Telgerd N."/>
            <person name="Lavrijssen B."/>
            <person name="Ohm R.A."/>
            <person name="Hendrickx P.M."/>
            <person name="Scholtmeijer K."/>
            <person name="Baars J.J.P."/>
            <person name="van Peer A."/>
        </authorList>
    </citation>
    <scope>NUCLEOTIDE SEQUENCE [LARGE SCALE GENOMIC DNA]</scope>
    <source>
        <strain evidence="5 6">H119_p4</strain>
    </source>
</reference>
<keyword evidence="2" id="KW-0862">Zinc</keyword>